<dbReference type="InterPro" id="IPR006522">
    <property type="entry name" value="Phage_virion_morphogenesis"/>
</dbReference>
<dbReference type="Pfam" id="PF05069">
    <property type="entry name" value="Phage_tail_S"/>
    <property type="match status" value="1"/>
</dbReference>
<sequence length="155" mass="17594">MNDLEQLETWATPLIAALAPSARSKLLQALAVDLRRSQQRRIAQQRNPDGSVYAPRKPQREDRAGRIRRGAMFRRIRMARHLRATSNADGLRVGYAGRVARIARVHQEGGIDIAKRGGASIRYARRQLLGFNEKDRELVQSWLLNHLSQTAPLPR</sequence>
<dbReference type="NCBIfam" id="TIGR01635">
    <property type="entry name" value="tail_comp_S"/>
    <property type="match status" value="1"/>
</dbReference>
<dbReference type="Proteomes" id="UP000829194">
    <property type="component" value="Chromosome"/>
</dbReference>
<accession>A0ABY3X9G0</accession>
<evidence type="ECO:0000313" key="2">
    <source>
        <dbReference type="EMBL" id="UNP28091.1"/>
    </source>
</evidence>
<evidence type="ECO:0000256" key="1">
    <source>
        <dbReference type="SAM" id="MobiDB-lite"/>
    </source>
</evidence>
<keyword evidence="3" id="KW-1185">Reference proteome</keyword>
<reference evidence="2 3" key="1">
    <citation type="submission" date="2022-03" db="EMBL/GenBank/DDBJ databases">
        <title>Complete genome sequence of Lysobacter capsici VKM B-2533 and Lysobacter gummosus 10.1.1, promising sources of lytic agents.</title>
        <authorList>
            <person name="Tarlachkov S.V."/>
            <person name="Kudryakova I.V."/>
            <person name="Afoshin A.S."/>
            <person name="Leontyevskaya E.A."/>
            <person name="Leontyevskaya N.V."/>
        </authorList>
    </citation>
    <scope>NUCLEOTIDE SEQUENCE [LARGE SCALE GENOMIC DNA]</scope>
    <source>
        <strain evidence="2 3">10.1.1</strain>
    </source>
</reference>
<dbReference type="EMBL" id="CP093547">
    <property type="protein sequence ID" value="UNP28091.1"/>
    <property type="molecule type" value="Genomic_DNA"/>
</dbReference>
<name>A0ABY3X9G0_9GAMM</name>
<proteinExistence type="predicted"/>
<evidence type="ECO:0000313" key="3">
    <source>
        <dbReference type="Proteomes" id="UP000829194"/>
    </source>
</evidence>
<dbReference type="RefSeq" id="WP_083512586.1">
    <property type="nucleotide sequence ID" value="NZ_CP011131.1"/>
</dbReference>
<organism evidence="2 3">
    <name type="scientific">Lysobacter gummosus</name>
    <dbReference type="NCBI Taxonomy" id="262324"/>
    <lineage>
        <taxon>Bacteria</taxon>
        <taxon>Pseudomonadati</taxon>
        <taxon>Pseudomonadota</taxon>
        <taxon>Gammaproteobacteria</taxon>
        <taxon>Lysobacterales</taxon>
        <taxon>Lysobacteraceae</taxon>
        <taxon>Lysobacter</taxon>
    </lineage>
</organism>
<gene>
    <name evidence="2" type="ORF">MOV92_16505</name>
</gene>
<protein>
    <submittedName>
        <fullName evidence="2">Phage virion morphogenesis protein</fullName>
    </submittedName>
</protein>
<feature type="region of interest" description="Disordered" evidence="1">
    <location>
        <begin position="40"/>
        <end position="65"/>
    </location>
</feature>